<feature type="domain" description="DUF397" evidence="1">
    <location>
        <begin position="41"/>
        <end position="63"/>
    </location>
</feature>
<name>A0A177HX72_9ACTN</name>
<dbReference type="STRING" id="1716141.STSP_17110"/>
<dbReference type="EMBL" id="LOHS01000053">
    <property type="protein sequence ID" value="OAH14874.1"/>
    <property type="molecule type" value="Genomic_DNA"/>
</dbReference>
<dbReference type="Pfam" id="PF04149">
    <property type="entry name" value="DUF397"/>
    <property type="match status" value="2"/>
</dbReference>
<dbReference type="InterPro" id="IPR007278">
    <property type="entry name" value="DUF397"/>
</dbReference>
<dbReference type="PATRIC" id="fig|1716141.3.peg.1795"/>
<feature type="domain" description="DUF397" evidence="1">
    <location>
        <begin position="65"/>
        <end position="117"/>
    </location>
</feature>
<dbReference type="AlphaFoldDB" id="A0A177HX72"/>
<sequence length="122" mass="12922">MAHIRNLDPSASPLDYFGAELRRLREAAGLNQQPAWKLTDATWRKSSYSSDTGGECVECAPLGGAEWRKSSYSGSGGGDCVEIAAQPHRIAVRDSKNPDAGAFTVAPTAFAAFVAAAADHRI</sequence>
<dbReference type="Proteomes" id="UP000077381">
    <property type="component" value="Unassembled WGS sequence"/>
</dbReference>
<protein>
    <recommendedName>
        <fullName evidence="1">DUF397 domain-containing protein</fullName>
    </recommendedName>
</protein>
<gene>
    <name evidence="2" type="ORF">STSP_17110</name>
</gene>
<evidence type="ECO:0000259" key="1">
    <source>
        <dbReference type="Pfam" id="PF04149"/>
    </source>
</evidence>
<keyword evidence="3" id="KW-1185">Reference proteome</keyword>
<evidence type="ECO:0000313" key="2">
    <source>
        <dbReference type="EMBL" id="OAH14874.1"/>
    </source>
</evidence>
<organism evidence="2 3">
    <name type="scientific">Streptomyces jeddahensis</name>
    <dbReference type="NCBI Taxonomy" id="1716141"/>
    <lineage>
        <taxon>Bacteria</taxon>
        <taxon>Bacillati</taxon>
        <taxon>Actinomycetota</taxon>
        <taxon>Actinomycetes</taxon>
        <taxon>Kitasatosporales</taxon>
        <taxon>Streptomycetaceae</taxon>
        <taxon>Streptomyces</taxon>
    </lineage>
</organism>
<proteinExistence type="predicted"/>
<evidence type="ECO:0000313" key="3">
    <source>
        <dbReference type="Proteomes" id="UP000077381"/>
    </source>
</evidence>
<comment type="caution">
    <text evidence="2">The sequence shown here is derived from an EMBL/GenBank/DDBJ whole genome shotgun (WGS) entry which is preliminary data.</text>
</comment>
<reference evidence="2 3" key="1">
    <citation type="submission" date="2015-12" db="EMBL/GenBank/DDBJ databases">
        <title>Genome sequence of Streptomyces sp. G25.</title>
        <authorList>
            <person name="Poehlein A."/>
            <person name="Roettig A."/>
            <person name="Hiessl S."/>
            <person name="Hauschild P."/>
            <person name="Schauer J."/>
            <person name="Madkour M.H."/>
            <person name="Al-Ansari A.M."/>
            <person name="Almakishah N.H."/>
            <person name="Steinbuechel A."/>
            <person name="Daniel R."/>
        </authorList>
    </citation>
    <scope>NUCLEOTIDE SEQUENCE [LARGE SCALE GENOMIC DNA]</scope>
    <source>
        <strain evidence="3">G25(2015)</strain>
    </source>
</reference>
<accession>A0A177HX72</accession>